<dbReference type="AlphaFoldDB" id="A0A8S1R9K8"/>
<keyword evidence="3" id="KW-1185">Reference proteome</keyword>
<feature type="region of interest" description="Disordered" evidence="1">
    <location>
        <begin position="74"/>
        <end position="98"/>
    </location>
</feature>
<accession>A0A8S1R9K8</accession>
<proteinExistence type="predicted"/>
<organism evidence="2 3">
    <name type="scientific">Paramecium sonneborni</name>
    <dbReference type="NCBI Taxonomy" id="65129"/>
    <lineage>
        <taxon>Eukaryota</taxon>
        <taxon>Sar</taxon>
        <taxon>Alveolata</taxon>
        <taxon>Ciliophora</taxon>
        <taxon>Intramacronucleata</taxon>
        <taxon>Oligohymenophorea</taxon>
        <taxon>Peniculida</taxon>
        <taxon>Parameciidae</taxon>
        <taxon>Paramecium</taxon>
    </lineage>
</organism>
<feature type="compositionally biased region" description="Polar residues" evidence="1">
    <location>
        <begin position="81"/>
        <end position="98"/>
    </location>
</feature>
<gene>
    <name evidence="2" type="ORF">PSON_ATCC_30995.1.T1490028</name>
</gene>
<name>A0A8S1R9K8_9CILI</name>
<protein>
    <submittedName>
        <fullName evidence="2">Uncharacterized protein</fullName>
    </submittedName>
</protein>
<evidence type="ECO:0000313" key="3">
    <source>
        <dbReference type="Proteomes" id="UP000692954"/>
    </source>
</evidence>
<comment type="caution">
    <text evidence="2">The sequence shown here is derived from an EMBL/GenBank/DDBJ whole genome shotgun (WGS) entry which is preliminary data.</text>
</comment>
<sequence length="98" mass="11269">MKKNITNNDKRLKSAVQFKFQEFLSLKSDQITTTRLQTGTTTSRNIEDITRPQYSEPKFLGILRRVSSQISVDKPIDDVHQSQNQSIKAISSERTQKV</sequence>
<dbReference type="Proteomes" id="UP000692954">
    <property type="component" value="Unassembled WGS sequence"/>
</dbReference>
<evidence type="ECO:0000256" key="1">
    <source>
        <dbReference type="SAM" id="MobiDB-lite"/>
    </source>
</evidence>
<evidence type="ECO:0000313" key="2">
    <source>
        <dbReference type="EMBL" id="CAD8124084.1"/>
    </source>
</evidence>
<dbReference type="EMBL" id="CAJJDN010000149">
    <property type="protein sequence ID" value="CAD8124084.1"/>
    <property type="molecule type" value="Genomic_DNA"/>
</dbReference>
<reference evidence="2" key="1">
    <citation type="submission" date="2021-01" db="EMBL/GenBank/DDBJ databases">
        <authorList>
            <consortium name="Genoscope - CEA"/>
            <person name="William W."/>
        </authorList>
    </citation>
    <scope>NUCLEOTIDE SEQUENCE</scope>
</reference>